<gene>
    <name evidence="1" type="ORF">OCBIM_22013354mg</name>
</gene>
<proteinExistence type="predicted"/>
<organism evidence="1">
    <name type="scientific">Octopus bimaculoides</name>
    <name type="common">California two-spotted octopus</name>
    <dbReference type="NCBI Taxonomy" id="37653"/>
    <lineage>
        <taxon>Eukaryota</taxon>
        <taxon>Metazoa</taxon>
        <taxon>Spiralia</taxon>
        <taxon>Lophotrochozoa</taxon>
        <taxon>Mollusca</taxon>
        <taxon>Cephalopoda</taxon>
        <taxon>Coleoidea</taxon>
        <taxon>Octopodiformes</taxon>
        <taxon>Octopoda</taxon>
        <taxon>Incirrata</taxon>
        <taxon>Octopodidae</taxon>
        <taxon>Octopus</taxon>
    </lineage>
</organism>
<name>A0A0L8FN95_OCTBM</name>
<reference evidence="1" key="1">
    <citation type="submission" date="2015-07" db="EMBL/GenBank/DDBJ databases">
        <title>MeaNS - Measles Nucleotide Surveillance Program.</title>
        <authorList>
            <person name="Tran T."/>
            <person name="Druce J."/>
        </authorList>
    </citation>
    <scope>NUCLEOTIDE SEQUENCE</scope>
    <source>
        <strain evidence="1">UCB-OBI-ISO-001</strain>
        <tissue evidence="1">Gonad</tissue>
    </source>
</reference>
<dbReference type="EMBL" id="KQ428462">
    <property type="protein sequence ID" value="KOF66154.1"/>
    <property type="molecule type" value="Genomic_DNA"/>
</dbReference>
<evidence type="ECO:0000313" key="1">
    <source>
        <dbReference type="EMBL" id="KOF66154.1"/>
    </source>
</evidence>
<dbReference type="AlphaFoldDB" id="A0A0L8FN95"/>
<sequence>MDTLKVFNHDIRVNISPQNHCFDKRCYIDGKNKRKRELQDDDVSVPLSAADMSPHRKYRMYWKRIYRTL</sequence>
<protein>
    <submittedName>
        <fullName evidence="1">Uncharacterized protein</fullName>
    </submittedName>
</protein>
<accession>A0A0L8FN95</accession>